<comment type="caution">
    <text evidence="1">The sequence shown here is derived from an EMBL/GenBank/DDBJ whole genome shotgun (WGS) entry which is preliminary data.</text>
</comment>
<reference evidence="1 2" key="1">
    <citation type="submission" date="2007-09" db="EMBL/GenBank/DDBJ databases">
        <title>Draft genome sequence of Faecalibacterium prausnitzii M21/2.</title>
        <authorList>
            <person name="Sudarsanam P."/>
            <person name="Ley R."/>
            <person name="Guruge J."/>
            <person name="Turnbaugh P.J."/>
            <person name="Mahowald M."/>
            <person name="Liep D."/>
            <person name="Gordon J."/>
        </authorList>
    </citation>
    <scope>NUCLEOTIDE SEQUENCE [LARGE SCALE GENOMIC DNA]</scope>
    <source>
        <strain evidence="1 2">M21/2</strain>
    </source>
</reference>
<reference evidence="1 2" key="2">
    <citation type="submission" date="2007-09" db="EMBL/GenBank/DDBJ databases">
        <authorList>
            <person name="Fulton L."/>
            <person name="Clifton S."/>
            <person name="Fulton B."/>
            <person name="Xu J."/>
            <person name="Minx P."/>
            <person name="Pepin K.H."/>
            <person name="Johnson M."/>
            <person name="Thiruvilangam P."/>
            <person name="Bhonagiri V."/>
            <person name="Nash W.E."/>
            <person name="Mardis E.R."/>
            <person name="Wilson R.K."/>
        </authorList>
    </citation>
    <scope>NUCLEOTIDE SEQUENCE [LARGE SCALE GENOMIC DNA]</scope>
    <source>
        <strain evidence="1 2">M21/2</strain>
    </source>
</reference>
<dbReference type="AlphaFoldDB" id="A8SGW8"/>
<dbReference type="EMBL" id="ABED02000029">
    <property type="protein sequence ID" value="EDP20390.1"/>
    <property type="molecule type" value="Genomic_DNA"/>
</dbReference>
<accession>A8SGW8</accession>
<name>A8SGW8_9FIRM</name>
<dbReference type="Proteomes" id="UP000005945">
    <property type="component" value="Unassembled WGS sequence"/>
</dbReference>
<protein>
    <submittedName>
        <fullName evidence="1">Uncharacterized protein</fullName>
    </submittedName>
</protein>
<dbReference type="HOGENOM" id="CLU_3373864_0_0_9"/>
<sequence>MLFALLLPYDRSLEPAGAAPLHQIKYRRKVMHHA</sequence>
<evidence type="ECO:0000313" key="1">
    <source>
        <dbReference type="EMBL" id="EDP20390.1"/>
    </source>
</evidence>
<organism evidence="1 2">
    <name type="scientific">Faecalibacterium prausnitzii M21/2</name>
    <dbReference type="NCBI Taxonomy" id="411485"/>
    <lineage>
        <taxon>Bacteria</taxon>
        <taxon>Bacillati</taxon>
        <taxon>Bacillota</taxon>
        <taxon>Clostridia</taxon>
        <taxon>Eubacteriales</taxon>
        <taxon>Oscillospiraceae</taxon>
        <taxon>Faecalibacterium</taxon>
    </lineage>
</organism>
<proteinExistence type="predicted"/>
<gene>
    <name evidence="1" type="ORF">FAEPRAM212_03185</name>
</gene>
<evidence type="ECO:0000313" key="2">
    <source>
        <dbReference type="Proteomes" id="UP000005945"/>
    </source>
</evidence>